<feature type="transmembrane region" description="Helical" evidence="5">
    <location>
        <begin position="1434"/>
        <end position="1457"/>
    </location>
</feature>
<keyword evidence="8" id="KW-1185">Reference proteome</keyword>
<dbReference type="GO" id="GO:0006629">
    <property type="term" value="P:lipid metabolic process"/>
    <property type="evidence" value="ECO:0007669"/>
    <property type="project" value="UniProtKB-ARBA"/>
</dbReference>
<dbReference type="SUPFAM" id="SSF51735">
    <property type="entry name" value="NAD(P)-binding Rossmann-fold domains"/>
    <property type="match status" value="5"/>
</dbReference>
<dbReference type="PRINTS" id="PR00081">
    <property type="entry name" value="GDHRDH"/>
</dbReference>
<reference evidence="7" key="2">
    <citation type="submission" date="2021-08" db="EMBL/GenBank/DDBJ databases">
        <authorList>
            <person name="Eriksson T."/>
        </authorList>
    </citation>
    <scope>NUCLEOTIDE SEQUENCE</scope>
    <source>
        <strain evidence="7">Stoneville</strain>
        <tissue evidence="7">Whole head</tissue>
    </source>
</reference>
<dbReference type="SMART" id="SM00822">
    <property type="entry name" value="PKS_KR"/>
    <property type="match status" value="1"/>
</dbReference>
<evidence type="ECO:0000313" key="8">
    <source>
        <dbReference type="Proteomes" id="UP000719412"/>
    </source>
</evidence>
<sequence>MEISFHGKRALVTGASKGIGRDIAVQLSKCGAKVIAVARNADLLADLQKEVPSIDVIRADLSDWKATGLALANVGDVDLLVNNAGIVILKPVPQFDEDDVDRLFDINVKALINVTQIVTRKLIERGAPGAVVNVSSQTARVGLERHSVYCGTKGAVDAYTRAAALELGPHNIRVNCVNPTVIMTEMGKLGWDDPVLADPLKRKIPLRRFGEVREVTDAVLYLLSDKASMITGESLLVDGGYVAACIRCVAFVECVPMEIHFRGKRALVTGASQGIGRDIVKQLAQGGAKVVAVARNKDLLESLQKEVPSIDIVPCDLSDWSATSRALTAVGPVDLLVNNAGLAILQPLTEVGESDVDQLLGINVKALIHVSQLVAKGLIERKAPGSIVNISSQASMAGLLNHTVYCASKGAVDAFTRAAALELGPHNIRVNCVNPTVIMTAMGKLGWSDPKVADPMIQKIPLRRFGEVQEVVDAVLYLLSDRSSMITGSCLPVDGGYLASSTGRVTMQICFSGKRALVTGASRGIGRAIAVELAACGAKVVAVGRSRPDLESLKSEVPTVEILTVDISDWNSTTRALQDLGPVDLLVNNAGEGMIKSLVDLEERDVDRILALNTKGLINVTRLVARDMIARKAPGAIVNVSSQASLAGLLRHTVYAASKGAVDAFTRACALELGPHGIRVNAVNPTVIMTEMGRKWWTEPARAGTMLHKIPLGRFGEVAEVVDAVLYLLSDKASMITGTCLPIDGGFVSAVKMEITFAGKRALVTGATKGIGRDIAKRLVKCGAQVVAVGRNRQQLESLKSEVPSVEVIPLDLSDWSATDEALAQVGPVDLLVNNAGLGWLKSMLDITEEDVDSVLGINTKALINVTRIVARSLIARKAPGSIVNISSQASLAGLMHHTVYCASKGAVDAFTRAAALELGPHNIRVNCVNPTVIMTDMGRLGWSDPKVAQPMLDKIPLGRFGEVSEVVDAVLYLLSDKSSMITGTDATVACLQTLSCNPSIGGRKVRSRHVLLTRTQWRTTRGGSVLFCTFPLSWSAMEIDFKGKRALVTGAAQGIGRGITVKLAKCGATVVALDLSLASLEPLKAEIPSVELVAANLCDWEATAEALKAAYPLDLLVNNAGVAFIDPLTSVTEEKYEKMFSVNVKAVINITKNVVQDMVKRKAPGAIVNISSQASKAALLHHTLYCATKGAVDAFTRAAALEYGPQKIRINCVNPTVVMTELGRKVWSDPKMGGPMLAKIPLNRFAEIADVEDAVLFLLSDRAQMITGSCLPVDGVLLLTPVWGTIDLNFDELEYLANHLLLEECRRLVAAAHFKSYIMPNSLDLAEEAVPKDVPCIQLLLHWNSAEGEGKGETHEVLEHRLRQMGKYDLADWLGKTVFHQLGEDLESSLHEGLKELSNDTSTTPKNISMPTLSPVVEYSDPTEWLPFDSICVALLAILVLVTLVLCCYLICRTCYRKCKNSKKR</sequence>
<accession>A0A8J6L931</accession>
<feature type="domain" description="Death" evidence="6">
    <location>
        <begin position="1339"/>
        <end position="1379"/>
    </location>
</feature>
<dbReference type="PROSITE" id="PS00061">
    <property type="entry name" value="ADH_SHORT"/>
    <property type="match status" value="4"/>
</dbReference>
<evidence type="ECO:0000256" key="4">
    <source>
        <dbReference type="ARBA" id="ARBA00023002"/>
    </source>
</evidence>
<evidence type="ECO:0000256" key="2">
    <source>
        <dbReference type="ARBA" id="ARBA00011881"/>
    </source>
</evidence>
<dbReference type="PANTHER" id="PTHR44252:SF3">
    <property type="entry name" value="D-ERYTHRULOSE REDUCTASE-RELATED"/>
    <property type="match status" value="1"/>
</dbReference>
<dbReference type="EMBL" id="JABDTM020026701">
    <property type="protein sequence ID" value="KAH0811582.1"/>
    <property type="molecule type" value="Genomic_DNA"/>
</dbReference>
<evidence type="ECO:0000259" key="6">
    <source>
        <dbReference type="PROSITE" id="PS50017"/>
    </source>
</evidence>
<organism evidence="7 8">
    <name type="scientific">Tenebrio molitor</name>
    <name type="common">Yellow mealworm beetle</name>
    <dbReference type="NCBI Taxonomy" id="7067"/>
    <lineage>
        <taxon>Eukaryota</taxon>
        <taxon>Metazoa</taxon>
        <taxon>Ecdysozoa</taxon>
        <taxon>Arthropoda</taxon>
        <taxon>Hexapoda</taxon>
        <taxon>Insecta</taxon>
        <taxon>Pterygota</taxon>
        <taxon>Neoptera</taxon>
        <taxon>Endopterygota</taxon>
        <taxon>Coleoptera</taxon>
        <taxon>Polyphaga</taxon>
        <taxon>Cucujiformia</taxon>
        <taxon>Tenebrionidae</taxon>
        <taxon>Tenebrio</taxon>
    </lineage>
</organism>
<dbReference type="GO" id="GO:0005997">
    <property type="term" value="P:xylulose metabolic process"/>
    <property type="evidence" value="ECO:0007669"/>
    <property type="project" value="TreeGrafter"/>
</dbReference>
<gene>
    <name evidence="7" type="ORF">GEV33_011212</name>
</gene>
<keyword evidence="4" id="KW-0560">Oxidoreductase</keyword>
<comment type="caution">
    <text evidence="7">The sequence shown here is derived from an EMBL/GenBank/DDBJ whole genome shotgun (WGS) entry which is preliminary data.</text>
</comment>
<dbReference type="PROSITE" id="PS50017">
    <property type="entry name" value="DEATH_DOMAIN"/>
    <property type="match status" value="1"/>
</dbReference>
<keyword evidence="5" id="KW-1133">Transmembrane helix</keyword>
<dbReference type="Proteomes" id="UP000719412">
    <property type="component" value="Unassembled WGS sequence"/>
</dbReference>
<evidence type="ECO:0000256" key="1">
    <source>
        <dbReference type="ARBA" id="ARBA00006484"/>
    </source>
</evidence>
<dbReference type="GO" id="GO:0050038">
    <property type="term" value="F:L-xylulose reductase (NADPH) activity"/>
    <property type="evidence" value="ECO:0007669"/>
    <property type="project" value="TreeGrafter"/>
</dbReference>
<keyword evidence="5" id="KW-0812">Transmembrane</keyword>
<proteinExistence type="inferred from homology"/>
<protein>
    <recommendedName>
        <fullName evidence="6">Death domain-containing protein</fullName>
    </recommendedName>
</protein>
<dbReference type="Pfam" id="PF13561">
    <property type="entry name" value="adh_short_C2"/>
    <property type="match status" value="4"/>
</dbReference>
<name>A0A8J6L931_TENMO</name>
<dbReference type="FunFam" id="3.40.50.720:FF:000214">
    <property type="entry name" value="L-xylulose reductase"/>
    <property type="match status" value="5"/>
</dbReference>
<evidence type="ECO:0000256" key="3">
    <source>
        <dbReference type="ARBA" id="ARBA00022857"/>
    </source>
</evidence>
<reference evidence="7" key="1">
    <citation type="journal article" date="2020" name="J Insects Food Feed">
        <title>The yellow mealworm (Tenebrio molitor) genome: a resource for the emerging insects as food and feed industry.</title>
        <authorList>
            <person name="Eriksson T."/>
            <person name="Andere A."/>
            <person name="Kelstrup H."/>
            <person name="Emery V."/>
            <person name="Picard C."/>
        </authorList>
    </citation>
    <scope>NUCLEOTIDE SEQUENCE</scope>
    <source>
        <strain evidence="7">Stoneville</strain>
        <tissue evidence="7">Whole head</tissue>
    </source>
</reference>
<dbReference type="InterPro" id="IPR036291">
    <property type="entry name" value="NAD(P)-bd_dom_sf"/>
</dbReference>
<dbReference type="InterPro" id="IPR057326">
    <property type="entry name" value="KR_dom"/>
</dbReference>
<dbReference type="Gene3D" id="3.40.50.720">
    <property type="entry name" value="NAD(P)-binding Rossmann-like Domain"/>
    <property type="match status" value="5"/>
</dbReference>
<dbReference type="Pfam" id="PF00106">
    <property type="entry name" value="adh_short"/>
    <property type="match status" value="1"/>
</dbReference>
<keyword evidence="5" id="KW-0472">Membrane</keyword>
<dbReference type="GO" id="GO:0006006">
    <property type="term" value="P:glucose metabolic process"/>
    <property type="evidence" value="ECO:0007669"/>
    <property type="project" value="TreeGrafter"/>
</dbReference>
<dbReference type="GO" id="GO:0007165">
    <property type="term" value="P:signal transduction"/>
    <property type="evidence" value="ECO:0007669"/>
    <property type="project" value="InterPro"/>
</dbReference>
<dbReference type="InterPro" id="IPR020904">
    <property type="entry name" value="Sc_DH/Rdtase_CS"/>
</dbReference>
<dbReference type="InterPro" id="IPR002347">
    <property type="entry name" value="SDR_fam"/>
</dbReference>
<evidence type="ECO:0000256" key="5">
    <source>
        <dbReference type="SAM" id="Phobius"/>
    </source>
</evidence>
<dbReference type="PRINTS" id="PR00080">
    <property type="entry name" value="SDRFAMILY"/>
</dbReference>
<dbReference type="PANTHER" id="PTHR44252">
    <property type="entry name" value="D-ERYTHRULOSE REDUCTASE"/>
    <property type="match status" value="1"/>
</dbReference>
<evidence type="ECO:0000313" key="7">
    <source>
        <dbReference type="EMBL" id="KAH0811582.1"/>
    </source>
</evidence>
<dbReference type="InterPro" id="IPR051737">
    <property type="entry name" value="L-xylulose/Carbonyl_redctase"/>
</dbReference>
<dbReference type="InterPro" id="IPR000488">
    <property type="entry name" value="Death_dom"/>
</dbReference>
<keyword evidence="3" id="KW-0521">NADP</keyword>
<comment type="similarity">
    <text evidence="1">Belongs to the short-chain dehydrogenases/reductases (SDR) family.</text>
</comment>
<comment type="subunit">
    <text evidence="2">Homotetramer.</text>
</comment>
<dbReference type="GO" id="GO:0004090">
    <property type="term" value="F:carbonyl reductase (NADPH) activity"/>
    <property type="evidence" value="ECO:0007669"/>
    <property type="project" value="TreeGrafter"/>
</dbReference>